<dbReference type="PANTHER" id="PTHR31272">
    <property type="entry name" value="CYTOCHROME C-TYPE BIOGENESIS PROTEIN HI_1454-RELATED"/>
    <property type="match status" value="1"/>
</dbReference>
<feature type="transmembrane region" description="Helical" evidence="6">
    <location>
        <begin position="130"/>
        <end position="156"/>
    </location>
</feature>
<keyword evidence="5 6" id="KW-0472">Membrane</keyword>
<evidence type="ECO:0000256" key="2">
    <source>
        <dbReference type="ARBA" id="ARBA00006143"/>
    </source>
</evidence>
<dbReference type="GO" id="GO:0016020">
    <property type="term" value="C:membrane"/>
    <property type="evidence" value="ECO:0007669"/>
    <property type="project" value="UniProtKB-SubCell"/>
</dbReference>
<keyword evidence="3 6" id="KW-0812">Transmembrane</keyword>
<dbReference type="EMBL" id="AP027059">
    <property type="protein sequence ID" value="BDU50270.1"/>
    <property type="molecule type" value="Genomic_DNA"/>
</dbReference>
<comment type="similarity">
    <text evidence="2">Belongs to the DsbD family.</text>
</comment>
<feature type="transmembrane region" description="Helical" evidence="6">
    <location>
        <begin position="89"/>
        <end position="109"/>
    </location>
</feature>
<feature type="transmembrane region" description="Helical" evidence="6">
    <location>
        <begin position="205"/>
        <end position="223"/>
    </location>
</feature>
<dbReference type="InterPro" id="IPR003834">
    <property type="entry name" value="Cyt_c_assmbl_TM_dom"/>
</dbReference>
<name>A0AAU9DXZ1_9FUSO</name>
<evidence type="ECO:0000313" key="9">
    <source>
        <dbReference type="Proteomes" id="UP001321582"/>
    </source>
</evidence>
<evidence type="ECO:0000256" key="3">
    <source>
        <dbReference type="ARBA" id="ARBA00022692"/>
    </source>
</evidence>
<feature type="transmembrane region" description="Helical" evidence="6">
    <location>
        <begin position="52"/>
        <end position="77"/>
    </location>
</feature>
<evidence type="ECO:0000256" key="5">
    <source>
        <dbReference type="ARBA" id="ARBA00023136"/>
    </source>
</evidence>
<evidence type="ECO:0000256" key="6">
    <source>
        <dbReference type="SAM" id="Phobius"/>
    </source>
</evidence>
<organism evidence="8 9">
    <name type="scientific">Haliovirga abyssi</name>
    <dbReference type="NCBI Taxonomy" id="2996794"/>
    <lineage>
        <taxon>Bacteria</taxon>
        <taxon>Fusobacteriati</taxon>
        <taxon>Fusobacteriota</taxon>
        <taxon>Fusobacteriia</taxon>
        <taxon>Fusobacteriales</taxon>
        <taxon>Haliovirgaceae</taxon>
        <taxon>Haliovirga</taxon>
    </lineage>
</organism>
<evidence type="ECO:0000259" key="7">
    <source>
        <dbReference type="Pfam" id="PF02683"/>
    </source>
</evidence>
<dbReference type="AlphaFoldDB" id="A0AAU9DXZ1"/>
<keyword evidence="4 6" id="KW-1133">Transmembrane helix</keyword>
<dbReference type="PANTHER" id="PTHR31272:SF4">
    <property type="entry name" value="CYTOCHROME C-TYPE BIOGENESIS PROTEIN HI_1454-RELATED"/>
    <property type="match status" value="1"/>
</dbReference>
<evidence type="ECO:0000256" key="1">
    <source>
        <dbReference type="ARBA" id="ARBA00004141"/>
    </source>
</evidence>
<keyword evidence="9" id="KW-1185">Reference proteome</keyword>
<sequence>MDGMTNLSLLLVFGAGIASFFSPCTLPLIPVYLSYISGIGAKELNNKKRFKIFFHTLSFILGFTTIFVIIEIGAIYFANIFSKVISNDITYKIAGTLVIVLGIHMTGIFKIKQISQEKKLNIRINPGNYFSSYGLGLLFALGWSPCVGPILASVVMYASQSKTMSTGVFYLIIYSLGMGIPFLIFGFLLEYFMKFVDKINKYGKVVEIVSGLILILMGLVLFFNKLGAISSL</sequence>
<feature type="transmembrane region" description="Helical" evidence="6">
    <location>
        <begin position="6"/>
        <end position="31"/>
    </location>
</feature>
<accession>A0AAU9DXZ1</accession>
<dbReference type="Pfam" id="PF02683">
    <property type="entry name" value="DsbD_TM"/>
    <property type="match status" value="1"/>
</dbReference>
<feature type="transmembrane region" description="Helical" evidence="6">
    <location>
        <begin position="168"/>
        <end position="193"/>
    </location>
</feature>
<dbReference type="GO" id="GO:0017004">
    <property type="term" value="P:cytochrome complex assembly"/>
    <property type="evidence" value="ECO:0007669"/>
    <property type="project" value="InterPro"/>
</dbReference>
<evidence type="ECO:0000313" key="8">
    <source>
        <dbReference type="EMBL" id="BDU50270.1"/>
    </source>
</evidence>
<dbReference type="Proteomes" id="UP001321582">
    <property type="component" value="Chromosome"/>
</dbReference>
<evidence type="ECO:0000256" key="4">
    <source>
        <dbReference type="ARBA" id="ARBA00022989"/>
    </source>
</evidence>
<protein>
    <submittedName>
        <fullName evidence="8">Cytochrome C biogenesis protein CcdA</fullName>
    </submittedName>
</protein>
<gene>
    <name evidence="8" type="primary">ccdA</name>
    <name evidence="8" type="ORF">HLVA_08390</name>
</gene>
<feature type="domain" description="Cytochrome C biogenesis protein transmembrane" evidence="7">
    <location>
        <begin position="7"/>
        <end position="221"/>
    </location>
</feature>
<proteinExistence type="inferred from homology"/>
<comment type="subcellular location">
    <subcellularLocation>
        <location evidence="1">Membrane</location>
        <topology evidence="1">Multi-pass membrane protein</topology>
    </subcellularLocation>
</comment>
<dbReference type="RefSeq" id="WP_307905202.1">
    <property type="nucleotide sequence ID" value="NZ_AP027059.1"/>
</dbReference>
<dbReference type="InterPro" id="IPR051790">
    <property type="entry name" value="Cytochrome_c-biogenesis_DsbD"/>
</dbReference>
<reference evidence="8 9" key="1">
    <citation type="submission" date="2022-11" db="EMBL/GenBank/DDBJ databases">
        <title>Haliovirga abyssi gen. nov., sp. nov., a mesophilic fermentative bacterium isolated from the Iheya North hydrothermal field and the proposal of Haliovirgaceae fam. nov.</title>
        <authorList>
            <person name="Miyazaki U."/>
            <person name="Tame A."/>
            <person name="Miyazaki J."/>
            <person name="Takai K."/>
            <person name="Sawayama S."/>
            <person name="Kitajima M."/>
            <person name="Okamoto A."/>
            <person name="Nakagawa S."/>
        </authorList>
    </citation>
    <scope>NUCLEOTIDE SEQUENCE [LARGE SCALE GENOMIC DNA]</scope>
    <source>
        <strain evidence="8 9">IC12</strain>
    </source>
</reference>
<dbReference type="KEGG" id="haby:HLVA_08390"/>